<dbReference type="RefSeq" id="WP_270075354.1">
    <property type="nucleotide sequence ID" value="NZ_CP115174.1"/>
</dbReference>
<keyword evidence="2" id="KW-1185">Reference proteome</keyword>
<dbReference type="InterPro" id="IPR045617">
    <property type="entry name" value="DUF6445"/>
</dbReference>
<reference evidence="1 2" key="1">
    <citation type="submission" date="2022-12" db="EMBL/GenBank/DDBJ databases">
        <title>Sphingomonas abieness sp. nov., an endophytic bacterium isolated from Abies koreana.</title>
        <authorList>
            <person name="Jiang L."/>
            <person name="Lee J."/>
        </authorList>
    </citation>
    <scope>NUCLEOTIDE SEQUENCE [LARGE SCALE GENOMIC DNA]</scope>
    <source>
        <strain evidence="2">PAMB 00755</strain>
    </source>
</reference>
<dbReference type="EMBL" id="CP115174">
    <property type="protein sequence ID" value="WBO20704.1"/>
    <property type="molecule type" value="Genomic_DNA"/>
</dbReference>
<dbReference type="Proteomes" id="UP001210865">
    <property type="component" value="Chromosome"/>
</dbReference>
<dbReference type="Pfam" id="PF20043">
    <property type="entry name" value="DUF6445"/>
    <property type="match status" value="1"/>
</dbReference>
<gene>
    <name evidence="1" type="ORF">PBT88_10795</name>
</gene>
<evidence type="ECO:0000313" key="1">
    <source>
        <dbReference type="EMBL" id="WBO20704.1"/>
    </source>
</evidence>
<protein>
    <submittedName>
        <fullName evidence="1">DUF6445 family protein</fullName>
    </submittedName>
</protein>
<accession>A0ABY7NGT9</accession>
<proteinExistence type="predicted"/>
<sequence>MTTAPTIRIEHIGRERQPIIIIDDFVPEPDRMRTAAEALDYRPMGRHYPGLRAEVPAHDIEAYLAPVQDLISHVFGYSRTPEIISAGYSIVTTRPADLTPIQRLPHFDGWEAERIALLHYLDGADKGGTAFYRHRSTGYETISADRHADYDAALHRDVARHGLPSPAYISGNTPLFERIGHYAAHPNRALIYRGHLLHCADLPGDLDFTPDPRLARLTVNTFLMGRS</sequence>
<organism evidence="1 2">
    <name type="scientific">Sphingomonas abietis</name>
    <dbReference type="NCBI Taxonomy" id="3012344"/>
    <lineage>
        <taxon>Bacteria</taxon>
        <taxon>Pseudomonadati</taxon>
        <taxon>Pseudomonadota</taxon>
        <taxon>Alphaproteobacteria</taxon>
        <taxon>Sphingomonadales</taxon>
        <taxon>Sphingomonadaceae</taxon>
        <taxon>Sphingomonas</taxon>
    </lineage>
</organism>
<evidence type="ECO:0000313" key="2">
    <source>
        <dbReference type="Proteomes" id="UP001210865"/>
    </source>
</evidence>
<name>A0ABY7NGT9_9SPHN</name>